<dbReference type="EMBL" id="CM047587">
    <property type="protein sequence ID" value="KAI9908644.1"/>
    <property type="molecule type" value="Genomic_DNA"/>
</dbReference>
<keyword evidence="2" id="KW-1185">Reference proteome</keyword>
<protein>
    <submittedName>
        <fullName evidence="1">Uncharacterized protein</fullName>
    </submittedName>
</protein>
<accession>A0ACC0VRT8</accession>
<comment type="caution">
    <text evidence="1">The sequence shown here is derived from an EMBL/GenBank/DDBJ whole genome shotgun (WGS) entry which is preliminary data.</text>
</comment>
<reference evidence="1 2" key="1">
    <citation type="journal article" date="2022" name="bioRxiv">
        <title>The genome of the oomycete Peronosclerospora sorghi, a cosmopolitan pathogen of maize and sorghum, is inflated with dispersed pseudogenes.</title>
        <authorList>
            <person name="Fletcher K."/>
            <person name="Martin F."/>
            <person name="Isakeit T."/>
            <person name="Cavanaugh K."/>
            <person name="Magill C."/>
            <person name="Michelmore R."/>
        </authorList>
    </citation>
    <scope>NUCLEOTIDE SEQUENCE [LARGE SCALE GENOMIC DNA]</scope>
    <source>
        <strain evidence="1">P6</strain>
    </source>
</reference>
<sequence length="148" mass="17275">MREHDSAVTAEVERTFATEKAAKPQRGLRPSSAARDQRERHSDHFVNYSHPTFAPDEPFRPNPIRRQRRKRREWRSSNRNLPSRARTHDVVPPIDQKKKDSMPPKQPAPPTKEAEDAQKQRQTNLEIDLIKSAWIQKDRDSPPSNTKK</sequence>
<gene>
    <name evidence="1" type="ORF">PsorP6_003246</name>
</gene>
<organism evidence="1 2">
    <name type="scientific">Peronosclerospora sorghi</name>
    <dbReference type="NCBI Taxonomy" id="230839"/>
    <lineage>
        <taxon>Eukaryota</taxon>
        <taxon>Sar</taxon>
        <taxon>Stramenopiles</taxon>
        <taxon>Oomycota</taxon>
        <taxon>Peronosporomycetes</taxon>
        <taxon>Peronosporales</taxon>
        <taxon>Peronosporaceae</taxon>
        <taxon>Peronosclerospora</taxon>
    </lineage>
</organism>
<evidence type="ECO:0000313" key="2">
    <source>
        <dbReference type="Proteomes" id="UP001163321"/>
    </source>
</evidence>
<name>A0ACC0VRT8_9STRA</name>
<dbReference type="Proteomes" id="UP001163321">
    <property type="component" value="Chromosome 8"/>
</dbReference>
<proteinExistence type="predicted"/>
<evidence type="ECO:0000313" key="1">
    <source>
        <dbReference type="EMBL" id="KAI9908644.1"/>
    </source>
</evidence>